<proteinExistence type="predicted"/>
<dbReference type="AlphaFoldDB" id="A0ABD3SQI4"/>
<dbReference type="InterPro" id="IPR011009">
    <property type="entry name" value="Kinase-like_dom_sf"/>
</dbReference>
<dbReference type="PROSITE" id="PS50011">
    <property type="entry name" value="PROTEIN_KINASE_DOM"/>
    <property type="match status" value="1"/>
</dbReference>
<comment type="caution">
    <text evidence="11">The sequence shown here is derived from an EMBL/GenBank/DDBJ whole genome shotgun (WGS) entry which is preliminary data.</text>
</comment>
<keyword evidence="3 8" id="KW-0547">Nucleotide-binding</keyword>
<evidence type="ECO:0000256" key="9">
    <source>
        <dbReference type="SAM" id="MobiDB-lite"/>
    </source>
</evidence>
<evidence type="ECO:0000313" key="12">
    <source>
        <dbReference type="Proteomes" id="UP001530377"/>
    </source>
</evidence>
<evidence type="ECO:0000256" key="1">
    <source>
        <dbReference type="ARBA" id="ARBA00022527"/>
    </source>
</evidence>
<dbReference type="InterPro" id="IPR051681">
    <property type="entry name" value="Ser/Thr_Kinases-Pseudokinases"/>
</dbReference>
<evidence type="ECO:0000256" key="5">
    <source>
        <dbReference type="ARBA" id="ARBA00022840"/>
    </source>
</evidence>
<evidence type="ECO:0000256" key="2">
    <source>
        <dbReference type="ARBA" id="ARBA00022679"/>
    </source>
</evidence>
<dbReference type="EMBL" id="JALLPB020000020">
    <property type="protein sequence ID" value="KAL3826522.1"/>
    <property type="molecule type" value="Genomic_DNA"/>
</dbReference>
<dbReference type="Gene3D" id="1.10.510.10">
    <property type="entry name" value="Transferase(Phosphotransferase) domain 1"/>
    <property type="match status" value="1"/>
</dbReference>
<dbReference type="SMART" id="SM00220">
    <property type="entry name" value="S_TKc"/>
    <property type="match status" value="1"/>
</dbReference>
<name>A0ABD3SQI4_9STRA</name>
<evidence type="ECO:0000256" key="3">
    <source>
        <dbReference type="ARBA" id="ARBA00022741"/>
    </source>
</evidence>
<dbReference type="GO" id="GO:0004674">
    <property type="term" value="F:protein serine/threonine kinase activity"/>
    <property type="evidence" value="ECO:0007669"/>
    <property type="project" value="UniProtKB-KW"/>
</dbReference>
<accession>A0ABD3SQI4</accession>
<evidence type="ECO:0000259" key="10">
    <source>
        <dbReference type="PROSITE" id="PS50011"/>
    </source>
</evidence>
<dbReference type="InterPro" id="IPR001245">
    <property type="entry name" value="Ser-Thr/Tyr_kinase_cat_dom"/>
</dbReference>
<keyword evidence="1" id="KW-0723">Serine/threonine-protein kinase</keyword>
<dbReference type="FunFam" id="3.30.200.20:FF:000034">
    <property type="entry name" value="Kinase suppressor of Ras 1"/>
    <property type="match status" value="1"/>
</dbReference>
<feature type="domain" description="Protein kinase" evidence="10">
    <location>
        <begin position="568"/>
        <end position="858"/>
    </location>
</feature>
<reference evidence="11 12" key="1">
    <citation type="submission" date="2024-10" db="EMBL/GenBank/DDBJ databases">
        <title>Updated reference genomes for cyclostephanoid diatoms.</title>
        <authorList>
            <person name="Roberts W.R."/>
            <person name="Alverson A.J."/>
        </authorList>
    </citation>
    <scope>NUCLEOTIDE SEQUENCE [LARGE SCALE GENOMIC DNA]</scope>
    <source>
        <strain evidence="11 12">AJA228-03</strain>
    </source>
</reference>
<dbReference type="PROSITE" id="PS00107">
    <property type="entry name" value="PROTEIN_KINASE_ATP"/>
    <property type="match status" value="1"/>
</dbReference>
<sequence>MALCALNIPEVWCRSNAAANTRRQKIHPHLAGLGDGNIDAQQGLRGSGNKRMRNGRKGGDRKDHLQPPLSGDESGHPPGKDFRPRLDLDDIDVMDLMRKGALAHTMQEIEGSNQPLAPDGPWQLSVLILLGILGILLGLFIHFSPDPNANSSYLRRRAKKKNSFISPPSYKKKTDDWSEDEELTKDDIYMGDAEGGVGGTDGKQRSTMIKSLTDPAATMYYHSPNMPSNYRLQDHRIRKLVIQQTPNDTNIWAGGGSFRPESTNPVFLTPHRQSKLTVSGNSNRTADKASRSPFRTPLKADTIGIGSGLEGFTGDSSLSSDATLTSSRCRDVDTVNVHPLVKPMGKFIPTQSFESLAIVQNSSTVPLNNDSVGVDSNTPSSLQSGHNRNQCYEDLTELTTPRIDHTRGKRDLSRDFKRDFQKITGPPLVSANTQQNGINNQNASRLKSGVNAEPDSTVDIHDLPFIPNLNDLTVENFRSLDSDAPHSILLEELQLVRMESGVQEPSWSTKFDLAQSQESKNIEKLREAASTSADHHDPRNNIQHIRKDLTISSDASSSLSSIIPFSELNLEDVIGGGGFGQVWRARWKGTPVAVKVLTGSAQTETVPKAILEEFIAEINMLSGMRHPNICLFMGACLDPPNRAIVTELCENGSLWDALRSPLSIYEVADGETRLAWPLDLYYPITPTFHPPLAPAGAWPWALVKRVASGTARGMCYLHSGNPPVLHRDLKSANILLDLSFTAKLADFGLSRLKAVRSGMTGNCGTVQWMAPEVLCSEKYAEPADVFSFGIILWEMLTKECPYDGMTPIQCALTVLNQNKRPEIPEWCPQSFRVLINRCVERDPLSRPTFAEILAALDE</sequence>
<dbReference type="SUPFAM" id="SSF56112">
    <property type="entry name" value="Protein kinase-like (PK-like)"/>
    <property type="match status" value="1"/>
</dbReference>
<evidence type="ECO:0000256" key="4">
    <source>
        <dbReference type="ARBA" id="ARBA00022777"/>
    </source>
</evidence>
<gene>
    <name evidence="11" type="ORF">ACHAXA_004359</name>
</gene>
<dbReference type="CDD" id="cd13999">
    <property type="entry name" value="STKc_MAP3K-like"/>
    <property type="match status" value="1"/>
</dbReference>
<evidence type="ECO:0000313" key="11">
    <source>
        <dbReference type="EMBL" id="KAL3826522.1"/>
    </source>
</evidence>
<keyword evidence="5 8" id="KW-0067">ATP-binding</keyword>
<dbReference type="InterPro" id="IPR000719">
    <property type="entry name" value="Prot_kinase_dom"/>
</dbReference>
<feature type="compositionally biased region" description="Basic and acidic residues" evidence="9">
    <location>
        <begin position="73"/>
        <end position="86"/>
    </location>
</feature>
<comment type="catalytic activity">
    <reaction evidence="7">
        <text>L-seryl-[protein] + ATP = O-phospho-L-seryl-[protein] + ADP + H(+)</text>
        <dbReference type="Rhea" id="RHEA:17989"/>
        <dbReference type="Rhea" id="RHEA-COMP:9863"/>
        <dbReference type="Rhea" id="RHEA-COMP:11604"/>
        <dbReference type="ChEBI" id="CHEBI:15378"/>
        <dbReference type="ChEBI" id="CHEBI:29999"/>
        <dbReference type="ChEBI" id="CHEBI:30616"/>
        <dbReference type="ChEBI" id="CHEBI:83421"/>
        <dbReference type="ChEBI" id="CHEBI:456216"/>
        <dbReference type="EC" id="2.7.11.1"/>
    </reaction>
</comment>
<keyword evidence="12" id="KW-1185">Reference proteome</keyword>
<evidence type="ECO:0000256" key="7">
    <source>
        <dbReference type="ARBA" id="ARBA00048679"/>
    </source>
</evidence>
<dbReference type="PANTHER" id="PTHR44329">
    <property type="entry name" value="SERINE/THREONINE-PROTEIN KINASE TNNI3K-RELATED"/>
    <property type="match status" value="1"/>
</dbReference>
<feature type="region of interest" description="Disordered" evidence="9">
    <location>
        <begin position="28"/>
        <end position="86"/>
    </location>
</feature>
<evidence type="ECO:0000256" key="8">
    <source>
        <dbReference type="PROSITE-ProRule" id="PRU10141"/>
    </source>
</evidence>
<dbReference type="InterPro" id="IPR008271">
    <property type="entry name" value="Ser/Thr_kinase_AS"/>
</dbReference>
<comment type="catalytic activity">
    <reaction evidence="6">
        <text>L-threonyl-[protein] + ATP = O-phospho-L-threonyl-[protein] + ADP + H(+)</text>
        <dbReference type="Rhea" id="RHEA:46608"/>
        <dbReference type="Rhea" id="RHEA-COMP:11060"/>
        <dbReference type="Rhea" id="RHEA-COMP:11605"/>
        <dbReference type="ChEBI" id="CHEBI:15378"/>
        <dbReference type="ChEBI" id="CHEBI:30013"/>
        <dbReference type="ChEBI" id="CHEBI:30616"/>
        <dbReference type="ChEBI" id="CHEBI:61977"/>
        <dbReference type="ChEBI" id="CHEBI:456216"/>
        <dbReference type="EC" id="2.7.11.1"/>
    </reaction>
</comment>
<dbReference type="Gene3D" id="3.30.200.20">
    <property type="entry name" value="Phosphorylase Kinase, domain 1"/>
    <property type="match status" value="1"/>
</dbReference>
<feature type="compositionally biased region" description="Polar residues" evidence="9">
    <location>
        <begin position="275"/>
        <end position="284"/>
    </location>
</feature>
<keyword evidence="4" id="KW-0418">Kinase</keyword>
<dbReference type="Proteomes" id="UP001530377">
    <property type="component" value="Unassembled WGS sequence"/>
</dbReference>
<keyword evidence="2" id="KW-0808">Transferase</keyword>
<evidence type="ECO:0000256" key="6">
    <source>
        <dbReference type="ARBA" id="ARBA00047899"/>
    </source>
</evidence>
<dbReference type="InterPro" id="IPR017441">
    <property type="entry name" value="Protein_kinase_ATP_BS"/>
</dbReference>
<feature type="binding site" evidence="8">
    <location>
        <position position="595"/>
    </location>
    <ligand>
        <name>ATP</name>
        <dbReference type="ChEBI" id="CHEBI:30616"/>
    </ligand>
</feature>
<dbReference type="PANTHER" id="PTHR44329:SF288">
    <property type="entry name" value="MITOGEN-ACTIVATED PROTEIN KINASE KINASE KINASE 20"/>
    <property type="match status" value="1"/>
</dbReference>
<dbReference type="PRINTS" id="PR00109">
    <property type="entry name" value="TYRKINASE"/>
</dbReference>
<feature type="region of interest" description="Disordered" evidence="9">
    <location>
        <begin position="272"/>
        <end position="299"/>
    </location>
</feature>
<organism evidence="11 12">
    <name type="scientific">Cyclostephanos tholiformis</name>
    <dbReference type="NCBI Taxonomy" id="382380"/>
    <lineage>
        <taxon>Eukaryota</taxon>
        <taxon>Sar</taxon>
        <taxon>Stramenopiles</taxon>
        <taxon>Ochrophyta</taxon>
        <taxon>Bacillariophyta</taxon>
        <taxon>Coscinodiscophyceae</taxon>
        <taxon>Thalassiosirophycidae</taxon>
        <taxon>Stephanodiscales</taxon>
        <taxon>Stephanodiscaceae</taxon>
        <taxon>Cyclostephanos</taxon>
    </lineage>
</organism>
<dbReference type="PROSITE" id="PS00108">
    <property type="entry name" value="PROTEIN_KINASE_ST"/>
    <property type="match status" value="1"/>
</dbReference>
<dbReference type="Pfam" id="PF07714">
    <property type="entry name" value="PK_Tyr_Ser-Thr"/>
    <property type="match status" value="1"/>
</dbReference>
<protein>
    <recommendedName>
        <fullName evidence="10">Protein kinase domain-containing protein</fullName>
    </recommendedName>
</protein>
<dbReference type="GO" id="GO:0005524">
    <property type="term" value="F:ATP binding"/>
    <property type="evidence" value="ECO:0007669"/>
    <property type="project" value="UniProtKB-UniRule"/>
</dbReference>